<evidence type="ECO:0000256" key="2">
    <source>
        <dbReference type="ARBA" id="ARBA00007362"/>
    </source>
</evidence>
<evidence type="ECO:0000256" key="7">
    <source>
        <dbReference type="ARBA" id="ARBA00023136"/>
    </source>
</evidence>
<protein>
    <submittedName>
        <fullName evidence="10">EamA family transporter RarD</fullName>
    </submittedName>
</protein>
<reference evidence="11" key="1">
    <citation type="journal article" date="2019" name="Int. J. Syst. Evol. Microbiol.">
        <title>The Global Catalogue of Microorganisms (GCM) 10K type strain sequencing project: providing services to taxonomists for standard genome sequencing and annotation.</title>
        <authorList>
            <consortium name="The Broad Institute Genomics Platform"/>
            <consortium name="The Broad Institute Genome Sequencing Center for Infectious Disease"/>
            <person name="Wu L."/>
            <person name="Ma J."/>
        </authorList>
    </citation>
    <scope>NUCLEOTIDE SEQUENCE [LARGE SCALE GENOMIC DNA]</scope>
    <source>
        <strain evidence="11">KCTC 42424</strain>
    </source>
</reference>
<feature type="transmembrane region" description="Helical" evidence="8">
    <location>
        <begin position="151"/>
        <end position="166"/>
    </location>
</feature>
<evidence type="ECO:0000313" key="11">
    <source>
        <dbReference type="Proteomes" id="UP001595722"/>
    </source>
</evidence>
<evidence type="ECO:0000256" key="3">
    <source>
        <dbReference type="ARBA" id="ARBA00022448"/>
    </source>
</evidence>
<evidence type="ECO:0000256" key="1">
    <source>
        <dbReference type="ARBA" id="ARBA00004651"/>
    </source>
</evidence>
<dbReference type="SUPFAM" id="SSF103481">
    <property type="entry name" value="Multidrug resistance efflux transporter EmrE"/>
    <property type="match status" value="2"/>
</dbReference>
<keyword evidence="6 8" id="KW-1133">Transmembrane helix</keyword>
<organism evidence="10 11">
    <name type="scientific">Bacterioplanoides pacificum</name>
    <dbReference type="NCBI Taxonomy" id="1171596"/>
    <lineage>
        <taxon>Bacteria</taxon>
        <taxon>Pseudomonadati</taxon>
        <taxon>Pseudomonadota</taxon>
        <taxon>Gammaproteobacteria</taxon>
        <taxon>Oceanospirillales</taxon>
        <taxon>Oceanospirillaceae</taxon>
        <taxon>Bacterioplanoides</taxon>
    </lineage>
</organism>
<feature type="transmembrane region" description="Helical" evidence="8">
    <location>
        <begin position="263"/>
        <end position="285"/>
    </location>
</feature>
<feature type="transmembrane region" description="Helical" evidence="8">
    <location>
        <begin position="42"/>
        <end position="60"/>
    </location>
</feature>
<keyword evidence="11" id="KW-1185">Reference proteome</keyword>
<feature type="transmembrane region" description="Helical" evidence="8">
    <location>
        <begin position="210"/>
        <end position="228"/>
    </location>
</feature>
<dbReference type="InterPro" id="IPR037185">
    <property type="entry name" value="EmrE-like"/>
</dbReference>
<evidence type="ECO:0000259" key="9">
    <source>
        <dbReference type="Pfam" id="PF00892"/>
    </source>
</evidence>
<keyword evidence="4" id="KW-1003">Cell membrane</keyword>
<accession>A0ABV7VTV2</accession>
<dbReference type="PANTHER" id="PTHR22911">
    <property type="entry name" value="ACYL-MALONYL CONDENSING ENZYME-RELATED"/>
    <property type="match status" value="1"/>
</dbReference>
<dbReference type="NCBIfam" id="TIGR00688">
    <property type="entry name" value="rarD"/>
    <property type="match status" value="1"/>
</dbReference>
<proteinExistence type="inferred from homology"/>
<feature type="transmembrane region" description="Helical" evidence="8">
    <location>
        <begin position="9"/>
        <end position="30"/>
    </location>
</feature>
<name>A0ABV7VTV2_9GAMM</name>
<feature type="domain" description="EamA" evidence="9">
    <location>
        <begin position="153"/>
        <end position="280"/>
    </location>
</feature>
<feature type="transmembrane region" description="Helical" evidence="8">
    <location>
        <begin position="72"/>
        <end position="91"/>
    </location>
</feature>
<feature type="transmembrane region" description="Helical" evidence="8">
    <location>
        <begin position="178"/>
        <end position="204"/>
    </location>
</feature>
<evidence type="ECO:0000256" key="6">
    <source>
        <dbReference type="ARBA" id="ARBA00022989"/>
    </source>
</evidence>
<evidence type="ECO:0000313" key="10">
    <source>
        <dbReference type="EMBL" id="MFC3680990.1"/>
    </source>
</evidence>
<comment type="subcellular location">
    <subcellularLocation>
        <location evidence="1">Cell membrane</location>
        <topology evidence="1">Multi-pass membrane protein</topology>
    </subcellularLocation>
</comment>
<dbReference type="RefSeq" id="WP_376867115.1">
    <property type="nucleotide sequence ID" value="NZ_JBHRYB010000013.1"/>
</dbReference>
<feature type="domain" description="EamA" evidence="9">
    <location>
        <begin position="8"/>
        <end position="141"/>
    </location>
</feature>
<dbReference type="Pfam" id="PF00892">
    <property type="entry name" value="EamA"/>
    <property type="match status" value="2"/>
</dbReference>
<dbReference type="EMBL" id="JBHRYB010000013">
    <property type="protein sequence ID" value="MFC3680990.1"/>
    <property type="molecule type" value="Genomic_DNA"/>
</dbReference>
<gene>
    <name evidence="10" type="primary">rarD</name>
    <name evidence="10" type="ORF">ACFOMG_12860</name>
</gene>
<dbReference type="InterPro" id="IPR004626">
    <property type="entry name" value="RarD"/>
</dbReference>
<feature type="transmembrane region" description="Helical" evidence="8">
    <location>
        <begin position="103"/>
        <end position="120"/>
    </location>
</feature>
<dbReference type="Proteomes" id="UP001595722">
    <property type="component" value="Unassembled WGS sequence"/>
</dbReference>
<comment type="caution">
    <text evidence="10">The sequence shown here is derived from an EMBL/GenBank/DDBJ whole genome shotgun (WGS) entry which is preliminary data.</text>
</comment>
<evidence type="ECO:0000256" key="4">
    <source>
        <dbReference type="ARBA" id="ARBA00022475"/>
    </source>
</evidence>
<comment type="similarity">
    <text evidence="2">Belongs to the EamA transporter family.</text>
</comment>
<keyword evidence="5 8" id="KW-0812">Transmembrane</keyword>
<evidence type="ECO:0000256" key="5">
    <source>
        <dbReference type="ARBA" id="ARBA00022692"/>
    </source>
</evidence>
<dbReference type="InterPro" id="IPR000620">
    <property type="entry name" value="EamA_dom"/>
</dbReference>
<sequence length="297" mass="32828">MKQDTNQGALFATLAFVWWGLTPLYFKWLGDIAPFEVLANRIVWSFLLVSLLLWFSYKASGLRSIFASPKQVMVMIASSAIIAVNWLTFIWSVSVDRVLEASMGYYINPLVSVFLGMIFLKERLIPVQRVALALAAIGVSVQVIAVGYLPWITLVLAFSFGFYGLLRKLVPTDAYTGLWFETAMATPLALIYLIWIDGGAALAAPSVDGLKLALAGVVTTAPLIWFAMAARRLPLSTLGFFQYLAPTIALLLATLVFGETLDWTKVLTFVFIWAALLLLIGHNLLQRRRQSEALAGK</sequence>
<dbReference type="PANTHER" id="PTHR22911:SF137">
    <property type="entry name" value="SOLUTE CARRIER FAMILY 35 MEMBER G2-RELATED"/>
    <property type="match status" value="1"/>
</dbReference>
<keyword evidence="3" id="KW-0813">Transport</keyword>
<keyword evidence="7 8" id="KW-0472">Membrane</keyword>
<feature type="transmembrane region" description="Helical" evidence="8">
    <location>
        <begin position="240"/>
        <end position="257"/>
    </location>
</feature>
<evidence type="ECO:0000256" key="8">
    <source>
        <dbReference type="SAM" id="Phobius"/>
    </source>
</evidence>